<proteinExistence type="predicted"/>
<dbReference type="AlphaFoldDB" id="A0A1H6V1H6"/>
<dbReference type="InterPro" id="IPR010652">
    <property type="entry name" value="DUF1232"/>
</dbReference>
<dbReference type="GO" id="GO:0012505">
    <property type="term" value="C:endomembrane system"/>
    <property type="evidence" value="ECO:0007669"/>
    <property type="project" value="UniProtKB-SubCell"/>
</dbReference>
<evidence type="ECO:0000313" key="8">
    <source>
        <dbReference type="EMBL" id="SEQ55296.1"/>
    </source>
</evidence>
<keyword evidence="3 5" id="KW-1133">Transmembrane helix</keyword>
<evidence type="ECO:0000256" key="5">
    <source>
        <dbReference type="SAM" id="Phobius"/>
    </source>
</evidence>
<feature type="transmembrane region" description="Helical" evidence="5">
    <location>
        <begin position="21"/>
        <end position="49"/>
    </location>
</feature>
<evidence type="ECO:0000256" key="3">
    <source>
        <dbReference type="ARBA" id="ARBA00022989"/>
    </source>
</evidence>
<keyword evidence="4 5" id="KW-0472">Membrane</keyword>
<keyword evidence="2 5" id="KW-0812">Transmembrane</keyword>
<evidence type="ECO:0000313" key="9">
    <source>
        <dbReference type="Proteomes" id="UP000199250"/>
    </source>
</evidence>
<comment type="subcellular location">
    <subcellularLocation>
        <location evidence="1">Endomembrane system</location>
        <topology evidence="1">Multi-pass membrane protein</topology>
    </subcellularLocation>
</comment>
<organism evidence="7 9">
    <name type="scientific">Azotobacter beijerinckii</name>
    <dbReference type="NCBI Taxonomy" id="170623"/>
    <lineage>
        <taxon>Bacteria</taxon>
        <taxon>Pseudomonadati</taxon>
        <taxon>Pseudomonadota</taxon>
        <taxon>Gammaproteobacteria</taxon>
        <taxon>Pseudomonadales</taxon>
        <taxon>Pseudomonadaceae</taxon>
        <taxon>Azotobacter</taxon>
    </lineage>
</organism>
<evidence type="ECO:0000256" key="2">
    <source>
        <dbReference type="ARBA" id="ARBA00022692"/>
    </source>
</evidence>
<dbReference type="Proteomes" id="UP000199267">
    <property type="component" value="Unassembled WGS sequence"/>
</dbReference>
<dbReference type="EMBL" id="FOFJ01000013">
    <property type="protein sequence ID" value="SEQ55296.1"/>
    <property type="molecule type" value="Genomic_DNA"/>
</dbReference>
<reference evidence="9 10" key="1">
    <citation type="submission" date="2016-10" db="EMBL/GenBank/DDBJ databases">
        <authorList>
            <person name="de Groot N.N."/>
        </authorList>
    </citation>
    <scope>NUCLEOTIDE SEQUENCE [LARGE SCALE GENOMIC DNA]</scope>
    <source>
        <strain evidence="7 9">DSM 373</strain>
        <strain evidence="8 10">DSM 378</strain>
    </source>
</reference>
<feature type="transmembrane region" description="Helical" evidence="5">
    <location>
        <begin position="110"/>
        <end position="130"/>
    </location>
</feature>
<evidence type="ECO:0000256" key="4">
    <source>
        <dbReference type="ARBA" id="ARBA00023136"/>
    </source>
</evidence>
<dbReference type="Pfam" id="PF06803">
    <property type="entry name" value="DUF1232"/>
    <property type="match status" value="1"/>
</dbReference>
<sequence length="131" mass="14796">MTFANLKNRLQGWARSLKRQIMILWFCARNPETPWLARVLVVCVVAYALSPIDLIPDFIPVLGYLDDAILLPLGILLALRLLPPPVLAAGRQQAEEWERRQVPRPVNWPAAGLILLLWALGIVLVGRWLMA</sequence>
<feature type="domain" description="DUF1232" evidence="6">
    <location>
        <begin position="37"/>
        <end position="73"/>
    </location>
</feature>
<protein>
    <submittedName>
        <fullName evidence="7">Uncharacterized membrane protein YkvA, DUF1232 family</fullName>
    </submittedName>
</protein>
<evidence type="ECO:0000256" key="1">
    <source>
        <dbReference type="ARBA" id="ARBA00004127"/>
    </source>
</evidence>
<dbReference type="Proteomes" id="UP000199250">
    <property type="component" value="Unassembled WGS sequence"/>
</dbReference>
<accession>A0A1H6V1H6</accession>
<dbReference type="EMBL" id="FNYQ01000036">
    <property type="protein sequence ID" value="SEI98361.1"/>
    <property type="molecule type" value="Genomic_DNA"/>
</dbReference>
<evidence type="ECO:0000313" key="7">
    <source>
        <dbReference type="EMBL" id="SEI98361.1"/>
    </source>
</evidence>
<feature type="transmembrane region" description="Helical" evidence="5">
    <location>
        <begin position="69"/>
        <end position="89"/>
    </location>
</feature>
<evidence type="ECO:0000313" key="10">
    <source>
        <dbReference type="Proteomes" id="UP000199267"/>
    </source>
</evidence>
<name>A0A1H6V1H6_9GAMM</name>
<evidence type="ECO:0000259" key="6">
    <source>
        <dbReference type="Pfam" id="PF06803"/>
    </source>
</evidence>
<gene>
    <name evidence="7" type="ORF">SAMN04244572_02337</name>
    <name evidence="8" type="ORF">SAMN04244573_01781</name>
</gene>